<dbReference type="Pfam" id="PF01266">
    <property type="entry name" value="DAO"/>
    <property type="match status" value="1"/>
</dbReference>
<dbReference type="RefSeq" id="WP_115217641.1">
    <property type="nucleotide sequence ID" value="NZ_UHIA01000003.1"/>
</dbReference>
<keyword evidence="2" id="KW-1133">Transmembrane helix</keyword>
<keyword evidence="2" id="KW-0812">Transmembrane</keyword>
<protein>
    <submittedName>
        <fullName evidence="4">FAD dependent oxidoreductase</fullName>
    </submittedName>
</protein>
<evidence type="ECO:0000259" key="3">
    <source>
        <dbReference type="Pfam" id="PF01266"/>
    </source>
</evidence>
<dbReference type="EMBL" id="UHIA01000003">
    <property type="protein sequence ID" value="SUO91982.1"/>
    <property type="molecule type" value="Genomic_DNA"/>
</dbReference>
<dbReference type="GO" id="GO:0016491">
    <property type="term" value="F:oxidoreductase activity"/>
    <property type="evidence" value="ECO:0007669"/>
    <property type="project" value="UniProtKB-KW"/>
</dbReference>
<keyword evidence="1" id="KW-0560">Oxidoreductase</keyword>
<reference evidence="4 5" key="1">
    <citation type="submission" date="2018-06" db="EMBL/GenBank/DDBJ databases">
        <authorList>
            <consortium name="Pathogen Informatics"/>
            <person name="Doyle S."/>
        </authorList>
    </citation>
    <scope>NUCLEOTIDE SEQUENCE [LARGE SCALE GENOMIC DNA]</scope>
    <source>
        <strain evidence="4 5">NCTC10717</strain>
    </source>
</reference>
<evidence type="ECO:0000313" key="5">
    <source>
        <dbReference type="Proteomes" id="UP000254575"/>
    </source>
</evidence>
<sequence>MQRLDAVIIGGGIAGLWTLAALRAGGYAAILLEREGLGAKQTLASQGIIHGGTKYALQGSLTGAAQAIAQMPARWQAALQGKEAADLSAANMLSAHQYLWTTQTAGGKLTAFFAGKLMRSRMQRLNDAELPAFLPPHFGGHAYALAEPVLDIVSILHCFAEQYADFILTDANWQRDGDVLFIGDRQFLPTHWIYTAGEANGELSAASQQIRPLNMVALRLPQSVPDIFGHCLGMSDKPKITITTHLFDWQQAEGDKVYWIGGQPAEEGVGRTRDAQIAAVRRLLLETLPWWAQDAQLLSYINDDSRYICVALNRAEGAAEGKRPDLPTVTQNGKDITAYPTKLAFAPLVADQIAALLSAPQFVSEAVFTDKVRIAPYLWQ</sequence>
<dbReference type="AlphaFoldDB" id="A0A380MJV9"/>
<dbReference type="Gene3D" id="3.50.50.60">
    <property type="entry name" value="FAD/NAD(P)-binding domain"/>
    <property type="match status" value="1"/>
</dbReference>
<dbReference type="InterPro" id="IPR006076">
    <property type="entry name" value="FAD-dep_OxRdtase"/>
</dbReference>
<evidence type="ECO:0000256" key="1">
    <source>
        <dbReference type="ARBA" id="ARBA00023002"/>
    </source>
</evidence>
<dbReference type="SUPFAM" id="SSF51905">
    <property type="entry name" value="FAD/NAD(P)-binding domain"/>
    <property type="match status" value="1"/>
</dbReference>
<dbReference type="OrthoDB" id="211690at2"/>
<keyword evidence="2" id="KW-0472">Membrane</keyword>
<feature type="domain" description="FAD dependent oxidoreductase" evidence="3">
    <location>
        <begin position="5"/>
        <end position="81"/>
    </location>
</feature>
<evidence type="ECO:0000313" key="4">
    <source>
        <dbReference type="EMBL" id="SUO91982.1"/>
    </source>
</evidence>
<keyword evidence="5" id="KW-1185">Reference proteome</keyword>
<organism evidence="4 5">
    <name type="scientific">Suttonella indologenes</name>
    <dbReference type="NCBI Taxonomy" id="13276"/>
    <lineage>
        <taxon>Bacteria</taxon>
        <taxon>Pseudomonadati</taxon>
        <taxon>Pseudomonadota</taxon>
        <taxon>Gammaproteobacteria</taxon>
        <taxon>Cardiobacteriales</taxon>
        <taxon>Cardiobacteriaceae</taxon>
        <taxon>Suttonella</taxon>
    </lineage>
</organism>
<accession>A0A380MJV9</accession>
<evidence type="ECO:0000256" key="2">
    <source>
        <dbReference type="SAM" id="Phobius"/>
    </source>
</evidence>
<name>A0A380MJV9_9GAMM</name>
<proteinExistence type="predicted"/>
<gene>
    <name evidence="4" type="ORF">NCTC10717_00333</name>
</gene>
<feature type="transmembrane region" description="Helical" evidence="2">
    <location>
        <begin position="6"/>
        <end position="32"/>
    </location>
</feature>
<dbReference type="InterPro" id="IPR036188">
    <property type="entry name" value="FAD/NAD-bd_sf"/>
</dbReference>
<dbReference type="Proteomes" id="UP000254575">
    <property type="component" value="Unassembled WGS sequence"/>
</dbReference>